<feature type="region of interest" description="Disordered" evidence="1">
    <location>
        <begin position="68"/>
        <end position="144"/>
    </location>
</feature>
<feature type="compositionally biased region" description="Polar residues" evidence="1">
    <location>
        <begin position="442"/>
        <end position="452"/>
    </location>
</feature>
<dbReference type="Proteomes" id="UP000507470">
    <property type="component" value="Unassembled WGS sequence"/>
</dbReference>
<evidence type="ECO:0000313" key="3">
    <source>
        <dbReference type="Proteomes" id="UP000507470"/>
    </source>
</evidence>
<sequence>MSRCTSRLSDSDSNDTNDEILKLFASDEEVDASFSGFSQVENINDPELDNTEAQILIAEDIRMAVTQKQQQTKNSVMKGKKTTSSTKGKALASKQKTPKRQVTEMDNELPSGSGITVSPVKKRGKVTKATKPRTTTSTVKKNTAKNQLDQSELLKSLFKGLSDTLVSTLSQNNEKSQRPSSNIDMEFSENESVADEQVIDTNYNIFSDEENEPQVVASDDEFDYELPKIFEDDEKYDEEVSPSLAKVFDNICKKKSDVSVMTREMKIPVNCRSLVAPPVNAEIWQFLERKAKTADLNLQTIQKSLGCGMVPLIRVAEILKSKTPDVKLMRENISKALAILSNTHFELSIKRRMSLKPHIDKKYHQLCNRNEDVGSSLFGDEVGKRLKDINEIHKINKNITSSYSRNSNYRGSFRGRSRFLGRRGYQPRQSYQSPRGQLRGNRLNTFNQKRRF</sequence>
<accession>A0A6J7ZZV9</accession>
<feature type="region of interest" description="Disordered" evidence="1">
    <location>
        <begin position="406"/>
        <end position="452"/>
    </location>
</feature>
<keyword evidence="3" id="KW-1185">Reference proteome</keyword>
<gene>
    <name evidence="2" type="ORF">MCOR_1775</name>
</gene>
<dbReference type="OrthoDB" id="6158597at2759"/>
<feature type="compositionally biased region" description="Basic residues" evidence="1">
    <location>
        <begin position="120"/>
        <end position="131"/>
    </location>
</feature>
<evidence type="ECO:0000313" key="2">
    <source>
        <dbReference type="EMBL" id="CAC5358576.1"/>
    </source>
</evidence>
<feature type="compositionally biased region" description="Low complexity" evidence="1">
    <location>
        <begin position="82"/>
        <end position="94"/>
    </location>
</feature>
<protein>
    <submittedName>
        <fullName evidence="2">Uncharacterized protein</fullName>
    </submittedName>
</protein>
<name>A0A6J7ZZV9_MYTCO</name>
<feature type="compositionally biased region" description="Low complexity" evidence="1">
    <location>
        <begin position="132"/>
        <end position="141"/>
    </location>
</feature>
<organism evidence="2 3">
    <name type="scientific">Mytilus coruscus</name>
    <name type="common">Sea mussel</name>
    <dbReference type="NCBI Taxonomy" id="42192"/>
    <lineage>
        <taxon>Eukaryota</taxon>
        <taxon>Metazoa</taxon>
        <taxon>Spiralia</taxon>
        <taxon>Lophotrochozoa</taxon>
        <taxon>Mollusca</taxon>
        <taxon>Bivalvia</taxon>
        <taxon>Autobranchia</taxon>
        <taxon>Pteriomorphia</taxon>
        <taxon>Mytilida</taxon>
        <taxon>Mytiloidea</taxon>
        <taxon>Mytilidae</taxon>
        <taxon>Mytilinae</taxon>
        <taxon>Mytilus</taxon>
    </lineage>
</organism>
<evidence type="ECO:0000256" key="1">
    <source>
        <dbReference type="SAM" id="MobiDB-lite"/>
    </source>
</evidence>
<proteinExistence type="predicted"/>
<dbReference type="PANTHER" id="PTHR34239:SF2">
    <property type="entry name" value="TRANSPOSABLE ELEMENT P TRANSPOSASE_THAP9 CONSERVED DOMAIN-CONTAINING PROTEIN"/>
    <property type="match status" value="1"/>
</dbReference>
<dbReference type="PANTHER" id="PTHR34239">
    <property type="entry name" value="APPLE DOMAIN-CONTAINING PROTEIN"/>
    <property type="match status" value="1"/>
</dbReference>
<dbReference type="EMBL" id="CACVKT020000366">
    <property type="protein sequence ID" value="CAC5358576.1"/>
    <property type="molecule type" value="Genomic_DNA"/>
</dbReference>
<dbReference type="AlphaFoldDB" id="A0A6J7ZZV9"/>
<reference evidence="2 3" key="1">
    <citation type="submission" date="2020-06" db="EMBL/GenBank/DDBJ databases">
        <authorList>
            <person name="Li R."/>
            <person name="Bekaert M."/>
        </authorList>
    </citation>
    <scope>NUCLEOTIDE SEQUENCE [LARGE SCALE GENOMIC DNA]</scope>
    <source>
        <strain evidence="3">wild</strain>
    </source>
</reference>